<gene>
    <name evidence="9" type="ORF">g.19556</name>
</gene>
<dbReference type="GO" id="GO:0006508">
    <property type="term" value="P:proteolysis"/>
    <property type="evidence" value="ECO:0007669"/>
    <property type="project" value="UniProtKB-KW"/>
</dbReference>
<feature type="domain" description="MPN" evidence="8">
    <location>
        <begin position="156"/>
        <end position="292"/>
    </location>
</feature>
<keyword evidence="2" id="KW-0479">Metal-binding</keyword>
<dbReference type="AlphaFoldDB" id="A0A1B6ESQ9"/>
<keyword evidence="5" id="KW-0482">Metalloprotease</keyword>
<dbReference type="GO" id="GO:0008237">
    <property type="term" value="F:metallopeptidase activity"/>
    <property type="evidence" value="ECO:0007669"/>
    <property type="project" value="UniProtKB-KW"/>
</dbReference>
<keyword evidence="4" id="KW-0862">Zinc</keyword>
<dbReference type="InterPro" id="IPR050242">
    <property type="entry name" value="JAMM_MPN+_peptidase_M67A"/>
</dbReference>
<dbReference type="FunFam" id="3.40.140.10:FF:000053">
    <property type="entry name" value="MPN domain-containing protein CG4751"/>
    <property type="match status" value="1"/>
</dbReference>
<accession>A0A1B6ESQ9</accession>
<name>A0A1B6ESQ9_9HEMI</name>
<evidence type="ECO:0000256" key="6">
    <source>
        <dbReference type="ARBA" id="ARBA00061577"/>
    </source>
</evidence>
<keyword evidence="3" id="KW-0378">Hydrolase</keyword>
<dbReference type="CDD" id="cd08067">
    <property type="entry name" value="MPN_2A_DUB"/>
    <property type="match status" value="1"/>
</dbReference>
<evidence type="ECO:0000256" key="5">
    <source>
        <dbReference type="ARBA" id="ARBA00023049"/>
    </source>
</evidence>
<evidence type="ECO:0000256" key="1">
    <source>
        <dbReference type="ARBA" id="ARBA00022670"/>
    </source>
</evidence>
<dbReference type="Pfam" id="PF14464">
    <property type="entry name" value="Prok-JAB"/>
    <property type="match status" value="1"/>
</dbReference>
<dbReference type="InterPro" id="IPR000555">
    <property type="entry name" value="JAMM/MPN+_dom"/>
</dbReference>
<dbReference type="EMBL" id="GECZ01028790">
    <property type="protein sequence ID" value="JAS40979.1"/>
    <property type="molecule type" value="Transcribed_RNA"/>
</dbReference>
<dbReference type="Pfam" id="PF18755">
    <property type="entry name" value="RAMA"/>
    <property type="match status" value="1"/>
</dbReference>
<evidence type="ECO:0000259" key="8">
    <source>
        <dbReference type="PROSITE" id="PS50249"/>
    </source>
</evidence>
<dbReference type="InterPro" id="IPR028090">
    <property type="entry name" value="JAB_dom_prok"/>
</dbReference>
<dbReference type="Gene3D" id="3.40.140.10">
    <property type="entry name" value="Cytidine Deaminase, domain 2"/>
    <property type="match status" value="1"/>
</dbReference>
<evidence type="ECO:0000313" key="9">
    <source>
        <dbReference type="EMBL" id="JAS40979.1"/>
    </source>
</evidence>
<reference evidence="9" key="1">
    <citation type="submission" date="2015-11" db="EMBL/GenBank/DDBJ databases">
        <title>De novo transcriptome assembly of four potential Pierce s Disease insect vectors from Arizona vineyards.</title>
        <authorList>
            <person name="Tassone E.E."/>
        </authorList>
    </citation>
    <scope>NUCLEOTIDE SEQUENCE</scope>
</reference>
<evidence type="ECO:0000256" key="7">
    <source>
        <dbReference type="SAM" id="MobiDB-lite"/>
    </source>
</evidence>
<organism evidence="9">
    <name type="scientific">Cuerna arida</name>
    <dbReference type="NCBI Taxonomy" id="1464854"/>
    <lineage>
        <taxon>Eukaryota</taxon>
        <taxon>Metazoa</taxon>
        <taxon>Ecdysozoa</taxon>
        <taxon>Arthropoda</taxon>
        <taxon>Hexapoda</taxon>
        <taxon>Insecta</taxon>
        <taxon>Pterygota</taxon>
        <taxon>Neoptera</taxon>
        <taxon>Paraneoptera</taxon>
        <taxon>Hemiptera</taxon>
        <taxon>Auchenorrhyncha</taxon>
        <taxon>Membracoidea</taxon>
        <taxon>Cicadellidae</taxon>
        <taxon>Cicadellinae</taxon>
        <taxon>Proconiini</taxon>
        <taxon>Cuerna</taxon>
    </lineage>
</organism>
<dbReference type="PANTHER" id="PTHR10410">
    <property type="entry name" value="EUKARYOTIC TRANSLATION INITIATION FACTOR 3 -RELATED"/>
    <property type="match status" value="1"/>
</dbReference>
<evidence type="ECO:0000256" key="3">
    <source>
        <dbReference type="ARBA" id="ARBA00022801"/>
    </source>
</evidence>
<protein>
    <recommendedName>
        <fullName evidence="8">MPN domain-containing protein</fullName>
    </recommendedName>
</protein>
<dbReference type="SMART" id="SM00232">
    <property type="entry name" value="JAB_MPN"/>
    <property type="match status" value="1"/>
</dbReference>
<dbReference type="SUPFAM" id="SSF102712">
    <property type="entry name" value="JAB1/MPN domain"/>
    <property type="match status" value="1"/>
</dbReference>
<dbReference type="GO" id="GO:0046872">
    <property type="term" value="F:metal ion binding"/>
    <property type="evidence" value="ECO:0007669"/>
    <property type="project" value="UniProtKB-KW"/>
</dbReference>
<evidence type="ECO:0000256" key="4">
    <source>
        <dbReference type="ARBA" id="ARBA00022833"/>
    </source>
</evidence>
<keyword evidence="1" id="KW-0645">Protease</keyword>
<feature type="compositionally biased region" description="Basic and acidic residues" evidence="7">
    <location>
        <begin position="71"/>
        <end position="89"/>
    </location>
</feature>
<dbReference type="PROSITE" id="PS50249">
    <property type="entry name" value="MPN"/>
    <property type="match status" value="1"/>
</dbReference>
<feature type="region of interest" description="Disordered" evidence="7">
    <location>
        <begin position="71"/>
        <end position="111"/>
    </location>
</feature>
<feature type="compositionally biased region" description="Pro residues" evidence="7">
    <location>
        <begin position="101"/>
        <end position="111"/>
    </location>
</feature>
<evidence type="ECO:0000256" key="2">
    <source>
        <dbReference type="ARBA" id="ARBA00022723"/>
    </source>
</evidence>
<dbReference type="InterPro" id="IPR040843">
    <property type="entry name" value="RAMA"/>
</dbReference>
<comment type="similarity">
    <text evidence="6">Belongs to the peptidase M67 family.</text>
</comment>
<dbReference type="InterPro" id="IPR037518">
    <property type="entry name" value="MPN"/>
</dbReference>
<sequence>MGDLLQDGKIRSVETDIVFASPSAWAIHCKRIINPDKKSGCGWASVKYKNRKLDACKNEYFFKKKPFTKSKENELHSDQKGKENEHQSDADEEMELKPPSTILPPTPAPTPTLQPAFVRTVIKHNMLGSRSMLHDPNTLVESIPFSLLGKIQPFLVSMATNAALVMDFHCHLTTSEVVGYLAGHWDVNAHNLAITHAFPCRSRLSDKEMAPLVESEIQRAMESRRLTLVGWYHSHPSCPATPSLRDIDTQLEYEIIMRGGTDASYTPCVGVICSPYNKDSLSLESTVVSYWVVPPPENKPHEYGKPMLMSYSVIQDQYLTQDTLNEMKKCADYYKGDPDVVKFGDKYKGNVTYLDKLKTTLTSKFPRDQSDGKLWRYLSELVMPGSTGELAPPTVNNLQMHCLSSSPSTSAAAAAAASTSMGLSIPKASSLFSAEIANALFSASKFPTPASLMGLSALFPAPAPPSLLKYPSTKMLDKNYTMTSGHS</sequence>
<proteinExistence type="inferred from homology"/>